<dbReference type="PROSITE" id="PS51186">
    <property type="entry name" value="GNAT"/>
    <property type="match status" value="1"/>
</dbReference>
<dbReference type="Gene3D" id="3.40.630.30">
    <property type="match status" value="1"/>
</dbReference>
<dbReference type="GO" id="GO:0016747">
    <property type="term" value="F:acyltransferase activity, transferring groups other than amino-acyl groups"/>
    <property type="evidence" value="ECO:0007669"/>
    <property type="project" value="InterPro"/>
</dbReference>
<evidence type="ECO:0000313" key="3">
    <source>
        <dbReference type="Proteomes" id="UP000553706"/>
    </source>
</evidence>
<dbReference type="Proteomes" id="UP000553706">
    <property type="component" value="Unassembled WGS sequence"/>
</dbReference>
<keyword evidence="2" id="KW-0808">Transferase</keyword>
<keyword evidence="3" id="KW-1185">Reference proteome</keyword>
<gene>
    <name evidence="2" type="ORF">HNP71_000750</name>
</gene>
<organism evidence="2 3">
    <name type="scientific">Acidocella aromatica</name>
    <dbReference type="NCBI Taxonomy" id="1303579"/>
    <lineage>
        <taxon>Bacteria</taxon>
        <taxon>Pseudomonadati</taxon>
        <taxon>Pseudomonadota</taxon>
        <taxon>Alphaproteobacteria</taxon>
        <taxon>Acetobacterales</taxon>
        <taxon>Acidocellaceae</taxon>
        <taxon>Acidocella</taxon>
    </lineage>
</organism>
<dbReference type="InterPro" id="IPR016181">
    <property type="entry name" value="Acyl_CoA_acyltransferase"/>
</dbReference>
<evidence type="ECO:0000259" key="1">
    <source>
        <dbReference type="PROSITE" id="PS51186"/>
    </source>
</evidence>
<feature type="domain" description="N-acetyltransferase" evidence="1">
    <location>
        <begin position="14"/>
        <end position="205"/>
    </location>
</feature>
<dbReference type="InterPro" id="IPR000182">
    <property type="entry name" value="GNAT_dom"/>
</dbReference>
<dbReference type="RefSeq" id="WP_343062199.1">
    <property type="nucleotide sequence ID" value="NZ_JACHFJ010000002.1"/>
</dbReference>
<name>A0A840VQD5_9PROT</name>
<proteinExistence type="predicted"/>
<accession>A0A840VQD5</accession>
<dbReference type="SUPFAM" id="SSF55729">
    <property type="entry name" value="Acyl-CoA N-acyltransferases (Nat)"/>
    <property type="match status" value="1"/>
</dbReference>
<reference evidence="2 3" key="1">
    <citation type="submission" date="2020-08" db="EMBL/GenBank/DDBJ databases">
        <title>Genomic Encyclopedia of Type Strains, Phase IV (KMG-IV): sequencing the most valuable type-strain genomes for metagenomic binning, comparative biology and taxonomic classification.</title>
        <authorList>
            <person name="Goeker M."/>
        </authorList>
    </citation>
    <scope>NUCLEOTIDE SEQUENCE [LARGE SCALE GENOMIC DNA]</scope>
    <source>
        <strain evidence="2 3">DSM 27026</strain>
    </source>
</reference>
<comment type="caution">
    <text evidence="2">The sequence shown here is derived from an EMBL/GenBank/DDBJ whole genome shotgun (WGS) entry which is preliminary data.</text>
</comment>
<protein>
    <submittedName>
        <fullName evidence="2">GNAT superfamily N-acetyltransferase</fullName>
    </submittedName>
</protein>
<dbReference type="EMBL" id="JACHFJ010000002">
    <property type="protein sequence ID" value="MBB5372512.1"/>
    <property type="molecule type" value="Genomic_DNA"/>
</dbReference>
<dbReference type="AlphaFoldDB" id="A0A840VQD5"/>
<dbReference type="Pfam" id="PF00583">
    <property type="entry name" value="Acetyltransf_1"/>
    <property type="match status" value="1"/>
</dbReference>
<evidence type="ECO:0000313" key="2">
    <source>
        <dbReference type="EMBL" id="MBB5372512.1"/>
    </source>
</evidence>
<sequence>MTSSPERHRLSPPIKVETITGAAILPLLPDLARLRITVFREFPYLYEGDPAYEQTYMRVYAEAPAAAIIIARDGEKIVGASTCLPLSAETPNVQKPFREAGMDISSIFYFGESVLDSAYRGRGIGVKFFEARETQARKHGYPVTAFCAVQRPADHPARPKDYQPLDDFWRKRGYAPHPDLVCSMSWREVGADHETTKPLMFWTRTL</sequence>
<dbReference type="CDD" id="cd04301">
    <property type="entry name" value="NAT_SF"/>
    <property type="match status" value="1"/>
</dbReference>